<dbReference type="RefSeq" id="XP_021877696.1">
    <property type="nucleotide sequence ID" value="XM_022020453.1"/>
</dbReference>
<keyword evidence="2" id="KW-0378">Hydrolase</keyword>
<evidence type="ECO:0000259" key="1">
    <source>
        <dbReference type="Pfam" id="PF00135"/>
    </source>
</evidence>
<dbReference type="STRING" id="64571.A0A1Y2GC58"/>
<evidence type="ECO:0000313" key="3">
    <source>
        <dbReference type="Proteomes" id="UP000193648"/>
    </source>
</evidence>
<dbReference type="PANTHER" id="PTHR11559">
    <property type="entry name" value="CARBOXYLESTERASE"/>
    <property type="match status" value="1"/>
</dbReference>
<sequence length="108" mass="11735">VIVYIHGGGFSDGANSAILDGSNLVRQATKLGRPVIVVVPNYRLNFHGFFSCPELIADIESDPNLKTDYERATGNWGLQDQRLAFEWVHNNIAAFGGDPSNITAMGQS</sequence>
<feature type="non-terminal residue" evidence="2">
    <location>
        <position position="1"/>
    </location>
</feature>
<keyword evidence="3" id="KW-1185">Reference proteome</keyword>
<dbReference type="InterPro" id="IPR029058">
    <property type="entry name" value="AB_hydrolase_fold"/>
</dbReference>
<accession>A0A1Y2GC58</accession>
<dbReference type="EMBL" id="MCFF01000044">
    <property type="protein sequence ID" value="ORZ06775.1"/>
    <property type="molecule type" value="Genomic_DNA"/>
</dbReference>
<dbReference type="AlphaFoldDB" id="A0A1Y2GC58"/>
<dbReference type="InParanoid" id="A0A1Y2GC58"/>
<dbReference type="Gene3D" id="3.40.50.1820">
    <property type="entry name" value="alpha/beta hydrolase"/>
    <property type="match status" value="1"/>
</dbReference>
<dbReference type="GO" id="GO:0016787">
    <property type="term" value="F:hydrolase activity"/>
    <property type="evidence" value="ECO:0007669"/>
    <property type="project" value="UniProtKB-KW"/>
</dbReference>
<dbReference type="InterPro" id="IPR050309">
    <property type="entry name" value="Type-B_Carboxylest/Lipase"/>
</dbReference>
<dbReference type="Proteomes" id="UP000193648">
    <property type="component" value="Unassembled WGS sequence"/>
</dbReference>
<dbReference type="GeneID" id="33562297"/>
<reference evidence="2 3" key="1">
    <citation type="submission" date="2016-07" db="EMBL/GenBank/DDBJ databases">
        <title>Pervasive Adenine N6-methylation of Active Genes in Fungi.</title>
        <authorList>
            <consortium name="DOE Joint Genome Institute"/>
            <person name="Mondo S.J."/>
            <person name="Dannebaum R.O."/>
            <person name="Kuo R.C."/>
            <person name="Labutti K."/>
            <person name="Haridas S."/>
            <person name="Kuo A."/>
            <person name="Salamov A."/>
            <person name="Ahrendt S.R."/>
            <person name="Lipzen A."/>
            <person name="Sullivan W."/>
            <person name="Andreopoulos W.B."/>
            <person name="Clum A."/>
            <person name="Lindquist E."/>
            <person name="Daum C."/>
            <person name="Ramamoorthy G.K."/>
            <person name="Gryganskyi A."/>
            <person name="Culley D."/>
            <person name="Magnuson J.K."/>
            <person name="James T.Y."/>
            <person name="O'Malley M.A."/>
            <person name="Stajich J.E."/>
            <person name="Spatafora J.W."/>
            <person name="Visel A."/>
            <person name="Grigoriev I.V."/>
        </authorList>
    </citation>
    <scope>NUCLEOTIDE SEQUENCE [LARGE SCALE GENOMIC DNA]</scope>
    <source>
        <strain evidence="2 3">NRRL 3116</strain>
    </source>
</reference>
<name>A0A1Y2GC58_9FUNG</name>
<proteinExistence type="predicted"/>
<dbReference type="SUPFAM" id="SSF53474">
    <property type="entry name" value="alpha/beta-Hydrolases"/>
    <property type="match status" value="1"/>
</dbReference>
<organism evidence="2 3">
    <name type="scientific">Lobosporangium transversale</name>
    <dbReference type="NCBI Taxonomy" id="64571"/>
    <lineage>
        <taxon>Eukaryota</taxon>
        <taxon>Fungi</taxon>
        <taxon>Fungi incertae sedis</taxon>
        <taxon>Mucoromycota</taxon>
        <taxon>Mortierellomycotina</taxon>
        <taxon>Mortierellomycetes</taxon>
        <taxon>Mortierellales</taxon>
        <taxon>Mortierellaceae</taxon>
        <taxon>Lobosporangium</taxon>
    </lineage>
</organism>
<gene>
    <name evidence="2" type="ORF">BCR41DRAFT_297390</name>
</gene>
<evidence type="ECO:0000313" key="2">
    <source>
        <dbReference type="EMBL" id="ORZ06775.1"/>
    </source>
</evidence>
<dbReference type="Pfam" id="PF00135">
    <property type="entry name" value="COesterase"/>
    <property type="match status" value="1"/>
</dbReference>
<comment type="caution">
    <text evidence="2">The sequence shown here is derived from an EMBL/GenBank/DDBJ whole genome shotgun (WGS) entry which is preliminary data.</text>
</comment>
<feature type="domain" description="Carboxylesterase type B" evidence="1">
    <location>
        <begin position="1"/>
        <end position="108"/>
    </location>
</feature>
<feature type="non-terminal residue" evidence="2">
    <location>
        <position position="108"/>
    </location>
</feature>
<protein>
    <submittedName>
        <fullName evidence="2">Alpha/Beta hydrolase protein</fullName>
    </submittedName>
</protein>
<dbReference type="InterPro" id="IPR002018">
    <property type="entry name" value="CarbesteraseB"/>
</dbReference>
<dbReference type="OrthoDB" id="408631at2759"/>